<keyword evidence="2" id="KW-1185">Reference proteome</keyword>
<dbReference type="AlphaFoldDB" id="A0A3M0HT46"/>
<protein>
    <recommendedName>
        <fullName evidence="3">Inorganic polyphosphate kinase</fullName>
    </recommendedName>
</protein>
<evidence type="ECO:0000313" key="1">
    <source>
        <dbReference type="EMBL" id="RMB79734.1"/>
    </source>
</evidence>
<dbReference type="PANTHER" id="PTHR13158:SF5">
    <property type="entry name" value="NAD KINASE 2, MITOCHONDRIAL"/>
    <property type="match status" value="1"/>
</dbReference>
<dbReference type="RefSeq" id="WP_121895442.1">
    <property type="nucleotide sequence ID" value="NZ_PENI01000055.1"/>
</dbReference>
<proteinExistence type="predicted"/>
<dbReference type="Gene3D" id="3.40.50.10330">
    <property type="entry name" value="Probable inorganic polyphosphate/atp-NAD kinase, domain 1"/>
    <property type="match status" value="1"/>
</dbReference>
<reference evidence="1 2" key="1">
    <citation type="submission" date="2017-11" db="EMBL/GenBank/DDBJ databases">
        <title>Draft genome of actinobacteria isolated from guarana (Paullinia cupana (Mart.) Ducke.</title>
        <authorList>
            <person name="Siqueira K.A."/>
            <person name="Liotti R.G."/>
            <person name="Mendes T.A.O."/>
            <person name="Soares M.A."/>
        </authorList>
    </citation>
    <scope>NUCLEOTIDE SEQUENCE [LARGE SCALE GENOMIC DNA]</scope>
    <source>
        <strain evidence="1 2">193</strain>
    </source>
</reference>
<organism evidence="1 2">
    <name type="scientific">Streptomyces shenzhenensis</name>
    <dbReference type="NCBI Taxonomy" id="943815"/>
    <lineage>
        <taxon>Bacteria</taxon>
        <taxon>Bacillati</taxon>
        <taxon>Actinomycetota</taxon>
        <taxon>Actinomycetes</taxon>
        <taxon>Kitasatosporales</taxon>
        <taxon>Streptomycetaceae</taxon>
        <taxon>Streptomyces</taxon>
    </lineage>
</organism>
<dbReference type="InterPro" id="IPR016064">
    <property type="entry name" value="NAD/diacylglycerol_kinase_sf"/>
</dbReference>
<evidence type="ECO:0008006" key="3">
    <source>
        <dbReference type="Google" id="ProtNLM"/>
    </source>
</evidence>
<comment type="caution">
    <text evidence="1">The sequence shown here is derived from an EMBL/GenBank/DDBJ whole genome shotgun (WGS) entry which is preliminary data.</text>
</comment>
<sequence>MSLAPRAVLVHRTTEYEELVARHGTHGQAAFFLASRGRDIAEVLERHHRTRRALAEVASAVPLSWRRTRVERADLDRFPFAPEDVVVVVGQDGLVANAAKYLAGRPVVGIDTDPGRNPGVLVRHRPADAATLLPAARSPGTGVDELTMVEAVADDTQRLVALNEIYLGAAGHQTARYRLGLDGDGGAVEAQASSGVLVGTGTGATGWLRSVWRQRSGRPALPSPTEDRLLWFVREAWPSPATGTSLVTGELTAPATLTVTVESERLVAFGDGMEADTLELTWGQTVRVGVCAERLRLLG</sequence>
<dbReference type="OrthoDB" id="1889537at2"/>
<name>A0A3M0HT46_9ACTN</name>
<gene>
    <name evidence="1" type="ORF">CTZ28_44085</name>
</gene>
<dbReference type="SUPFAM" id="SSF111331">
    <property type="entry name" value="NAD kinase/diacylglycerol kinase-like"/>
    <property type="match status" value="1"/>
</dbReference>
<dbReference type="InterPro" id="IPR017437">
    <property type="entry name" value="ATP-NAD_kinase_PpnK-typ_C"/>
</dbReference>
<dbReference type="Gene3D" id="2.60.200.30">
    <property type="entry name" value="Probable inorganic polyphosphate/atp-NAD kinase, domain 2"/>
    <property type="match status" value="1"/>
</dbReference>
<dbReference type="EMBL" id="PENI01000055">
    <property type="protein sequence ID" value="RMB79734.1"/>
    <property type="molecule type" value="Genomic_DNA"/>
</dbReference>
<dbReference type="InterPro" id="IPR017438">
    <property type="entry name" value="ATP-NAD_kinase_N"/>
</dbReference>
<evidence type="ECO:0000313" key="2">
    <source>
        <dbReference type="Proteomes" id="UP000270471"/>
    </source>
</evidence>
<accession>A0A3M0HT46</accession>
<dbReference type="Proteomes" id="UP000270471">
    <property type="component" value="Unassembled WGS sequence"/>
</dbReference>
<dbReference type="GO" id="GO:0019674">
    <property type="term" value="P:NAD+ metabolic process"/>
    <property type="evidence" value="ECO:0007669"/>
    <property type="project" value="InterPro"/>
</dbReference>
<dbReference type="PANTHER" id="PTHR13158">
    <property type="match status" value="1"/>
</dbReference>
<dbReference type="GO" id="GO:0003951">
    <property type="term" value="F:NAD+ kinase activity"/>
    <property type="evidence" value="ECO:0007669"/>
    <property type="project" value="InterPro"/>
</dbReference>